<dbReference type="Proteomes" id="UP000535937">
    <property type="component" value="Unassembled WGS sequence"/>
</dbReference>
<keyword evidence="7 13" id="KW-0406">Ion transport</keyword>
<keyword evidence="9 13" id="KW-0066">ATP synthesis</keyword>
<keyword evidence="6 13" id="KW-1133">Transmembrane helix</keyword>
<comment type="caution">
    <text evidence="15">The sequence shown here is derived from an EMBL/GenBank/DDBJ whole genome shotgun (WGS) entry which is preliminary data.</text>
</comment>
<keyword evidence="8 13" id="KW-0472">Membrane</keyword>
<name>A0A7W4W9I0_9GAMM</name>
<dbReference type="PANTHER" id="PTHR33445">
    <property type="entry name" value="ATP SYNTHASE SUBUNIT B', CHLOROPLASTIC"/>
    <property type="match status" value="1"/>
</dbReference>
<keyword evidence="13" id="KW-1003">Cell membrane</keyword>
<evidence type="ECO:0000256" key="5">
    <source>
        <dbReference type="ARBA" id="ARBA00022781"/>
    </source>
</evidence>
<protein>
    <recommendedName>
        <fullName evidence="13">ATP synthase subunit b</fullName>
    </recommendedName>
    <alternativeName>
        <fullName evidence="13">ATP synthase F(0) sector subunit b</fullName>
    </alternativeName>
    <alternativeName>
        <fullName evidence="13">ATPase subunit I</fullName>
    </alternativeName>
    <alternativeName>
        <fullName evidence="13">F-type ATPase subunit b</fullName>
        <shortName evidence="13">F-ATPase subunit b</shortName>
    </alternativeName>
</protein>
<organism evidence="15 16">
    <name type="scientific">Microbulbifer rhizosphaerae</name>
    <dbReference type="NCBI Taxonomy" id="1562603"/>
    <lineage>
        <taxon>Bacteria</taxon>
        <taxon>Pseudomonadati</taxon>
        <taxon>Pseudomonadota</taxon>
        <taxon>Gammaproteobacteria</taxon>
        <taxon>Cellvibrionales</taxon>
        <taxon>Microbulbiferaceae</taxon>
        <taxon>Microbulbifer</taxon>
    </lineage>
</organism>
<evidence type="ECO:0000313" key="16">
    <source>
        <dbReference type="Proteomes" id="UP000535937"/>
    </source>
</evidence>
<dbReference type="GO" id="GO:0046961">
    <property type="term" value="F:proton-transporting ATPase activity, rotational mechanism"/>
    <property type="evidence" value="ECO:0007669"/>
    <property type="project" value="TreeGrafter"/>
</dbReference>
<comment type="similarity">
    <text evidence="1 13">Belongs to the ATPase B chain family.</text>
</comment>
<dbReference type="AlphaFoldDB" id="A0A7W4W9I0"/>
<dbReference type="CDD" id="cd06503">
    <property type="entry name" value="ATP-synt_Fo_b"/>
    <property type="match status" value="1"/>
</dbReference>
<dbReference type="InterPro" id="IPR050059">
    <property type="entry name" value="ATP_synthase_B_chain"/>
</dbReference>
<evidence type="ECO:0000256" key="6">
    <source>
        <dbReference type="ARBA" id="ARBA00022989"/>
    </source>
</evidence>
<evidence type="ECO:0000256" key="14">
    <source>
        <dbReference type="SAM" id="Coils"/>
    </source>
</evidence>
<gene>
    <name evidence="13" type="primary">atpF</name>
    <name evidence="15" type="ORF">FHS09_000966</name>
</gene>
<evidence type="ECO:0000313" key="15">
    <source>
        <dbReference type="EMBL" id="MBB3060153.1"/>
    </source>
</evidence>
<keyword evidence="5 13" id="KW-0375">Hydrogen ion transport</keyword>
<comment type="subcellular location">
    <subcellularLocation>
        <location evidence="13">Cell membrane</location>
        <topology evidence="13">Single-pass membrane protein</topology>
    </subcellularLocation>
    <subcellularLocation>
        <location evidence="12">Endomembrane system</location>
        <topology evidence="12">Single-pass membrane protein</topology>
    </subcellularLocation>
</comment>
<comment type="function">
    <text evidence="11">Component of the F(0) channel, it forms part of the peripheral stalk, linking F(1) to F(0). The b'-subunit is a diverged and duplicated form of b found in plants and photosynthetic bacteria.</text>
</comment>
<evidence type="ECO:0000256" key="8">
    <source>
        <dbReference type="ARBA" id="ARBA00023136"/>
    </source>
</evidence>
<evidence type="ECO:0000256" key="9">
    <source>
        <dbReference type="ARBA" id="ARBA00023310"/>
    </source>
</evidence>
<evidence type="ECO:0000256" key="12">
    <source>
        <dbReference type="ARBA" id="ARBA00037847"/>
    </source>
</evidence>
<keyword evidence="4 13" id="KW-0812">Transmembrane</keyword>
<evidence type="ECO:0000256" key="10">
    <source>
        <dbReference type="ARBA" id="ARBA00025198"/>
    </source>
</evidence>
<keyword evidence="16" id="KW-1185">Reference proteome</keyword>
<feature type="coiled-coil region" evidence="14">
    <location>
        <begin position="38"/>
        <end position="119"/>
    </location>
</feature>
<accession>A0A7W4W9I0</accession>
<dbReference type="GO" id="GO:0046933">
    <property type="term" value="F:proton-transporting ATP synthase activity, rotational mechanism"/>
    <property type="evidence" value="ECO:0007669"/>
    <property type="project" value="UniProtKB-UniRule"/>
</dbReference>
<comment type="function">
    <text evidence="10 13">F(1)F(0) ATP synthase produces ATP from ADP in the presence of a proton or sodium gradient. F-type ATPases consist of two structural domains, F(1) containing the extramembraneous catalytic core and F(0) containing the membrane proton channel, linked together by a central stalk and a peripheral stalk. During catalysis, ATP synthesis in the catalytic domain of F(1) is coupled via a rotary mechanism of the central stalk subunits to proton translocation.</text>
</comment>
<evidence type="ECO:0000256" key="3">
    <source>
        <dbReference type="ARBA" id="ARBA00022547"/>
    </source>
</evidence>
<comment type="subunit">
    <text evidence="13">F-type ATPases have 2 components, F(1) - the catalytic core - and F(0) - the membrane proton channel. F(1) has five subunits: alpha(3), beta(3), gamma(1), delta(1), epsilon(1). F(0) has three main subunits: a(1), b(2) and c(10-14). The alpha and beta chains form an alternating ring which encloses part of the gamma chain. F(1) is attached to F(0) by a central stalk formed by the gamma and epsilon chains, while a peripheral stalk is formed by the delta and b chains.</text>
</comment>
<feature type="transmembrane region" description="Helical" evidence="13">
    <location>
        <begin position="6"/>
        <end position="27"/>
    </location>
</feature>
<dbReference type="GO" id="GO:0045259">
    <property type="term" value="C:proton-transporting ATP synthase complex"/>
    <property type="evidence" value="ECO:0007669"/>
    <property type="project" value="UniProtKB-KW"/>
</dbReference>
<dbReference type="GO" id="GO:0005886">
    <property type="term" value="C:plasma membrane"/>
    <property type="evidence" value="ECO:0007669"/>
    <property type="project" value="UniProtKB-SubCell"/>
</dbReference>
<dbReference type="InterPro" id="IPR002146">
    <property type="entry name" value="ATP_synth_b/b'su_bac/chlpt"/>
</dbReference>
<dbReference type="GO" id="GO:0012505">
    <property type="term" value="C:endomembrane system"/>
    <property type="evidence" value="ECO:0007669"/>
    <property type="project" value="UniProtKB-SubCell"/>
</dbReference>
<reference evidence="15 16" key="1">
    <citation type="submission" date="2020-08" db="EMBL/GenBank/DDBJ databases">
        <title>Genomic Encyclopedia of Type Strains, Phase III (KMG-III): the genomes of soil and plant-associated and newly described type strains.</title>
        <authorList>
            <person name="Whitman W."/>
        </authorList>
    </citation>
    <scope>NUCLEOTIDE SEQUENCE [LARGE SCALE GENOMIC DNA]</scope>
    <source>
        <strain evidence="15 16">CECT 8799</strain>
    </source>
</reference>
<keyword evidence="14" id="KW-0175">Coiled coil</keyword>
<dbReference type="EMBL" id="JACHWZ010000003">
    <property type="protein sequence ID" value="MBB3060153.1"/>
    <property type="molecule type" value="Genomic_DNA"/>
</dbReference>
<evidence type="ECO:0000256" key="13">
    <source>
        <dbReference type="HAMAP-Rule" id="MF_01398"/>
    </source>
</evidence>
<dbReference type="RefSeq" id="WP_183457258.1">
    <property type="nucleotide sequence ID" value="NZ_JACHWZ010000003.1"/>
</dbReference>
<dbReference type="Pfam" id="PF00430">
    <property type="entry name" value="ATP-synt_B"/>
    <property type="match status" value="1"/>
</dbReference>
<dbReference type="HAMAP" id="MF_01398">
    <property type="entry name" value="ATP_synth_b_bprime"/>
    <property type="match status" value="1"/>
</dbReference>
<proteinExistence type="inferred from homology"/>
<dbReference type="PANTHER" id="PTHR33445:SF2">
    <property type="entry name" value="ATP SYNTHASE SUBUNIT B', CHLOROPLASTIC"/>
    <property type="match status" value="1"/>
</dbReference>
<evidence type="ECO:0000256" key="4">
    <source>
        <dbReference type="ARBA" id="ARBA00022692"/>
    </source>
</evidence>
<keyword evidence="2 13" id="KW-0813">Transport</keyword>
<sequence length="251" mass="29450">MELSWSTFLLEIVNFLVLVWILKRFFYKPLQSVITRRRQDIEQRLAEAEKMREEAERLQREYEGRMNDWERERQRARADLQEEMKAERAQLEQALQEALQQQRQKAEVIEQRRQREQRHQLQQRALEQGSHFAARLLEQAAGPELETNLQQLLLASLAELPEDRLAELRRQLPAAGEPVEVSSAFPLSADRREQVRNGLQQILQNTVHCHFSEDSDLIAGLRLVIGPWVLGANVRDELRGFARIARGTDRE</sequence>
<keyword evidence="3 13" id="KW-0138">CF(0)</keyword>
<evidence type="ECO:0000256" key="2">
    <source>
        <dbReference type="ARBA" id="ARBA00022448"/>
    </source>
</evidence>
<evidence type="ECO:0000256" key="1">
    <source>
        <dbReference type="ARBA" id="ARBA00005513"/>
    </source>
</evidence>
<evidence type="ECO:0000256" key="11">
    <source>
        <dbReference type="ARBA" id="ARBA00025614"/>
    </source>
</evidence>
<evidence type="ECO:0000256" key="7">
    <source>
        <dbReference type="ARBA" id="ARBA00023065"/>
    </source>
</evidence>